<feature type="compositionally biased region" description="Basic residues" evidence="12">
    <location>
        <begin position="58"/>
        <end position="70"/>
    </location>
</feature>
<feature type="compositionally biased region" description="Basic and acidic residues" evidence="12">
    <location>
        <begin position="8"/>
        <end position="24"/>
    </location>
</feature>
<dbReference type="SUPFAM" id="SSF57667">
    <property type="entry name" value="beta-beta-alpha zinc fingers"/>
    <property type="match status" value="2"/>
</dbReference>
<dbReference type="FunFam" id="3.30.160.60:FF:000060">
    <property type="entry name" value="zinc finger protein 436"/>
    <property type="match status" value="1"/>
</dbReference>
<dbReference type="Gene3D" id="3.30.160.60">
    <property type="entry name" value="Classic Zinc Finger"/>
    <property type="match status" value="3"/>
</dbReference>
<keyword evidence="2" id="KW-0479">Metal-binding</keyword>
<organism evidence="14">
    <name type="scientific">Culex pipiens</name>
    <name type="common">House mosquito</name>
    <dbReference type="NCBI Taxonomy" id="7175"/>
    <lineage>
        <taxon>Eukaryota</taxon>
        <taxon>Metazoa</taxon>
        <taxon>Ecdysozoa</taxon>
        <taxon>Arthropoda</taxon>
        <taxon>Hexapoda</taxon>
        <taxon>Insecta</taxon>
        <taxon>Pterygota</taxon>
        <taxon>Neoptera</taxon>
        <taxon>Endopterygota</taxon>
        <taxon>Diptera</taxon>
        <taxon>Nematocera</taxon>
        <taxon>Culicoidea</taxon>
        <taxon>Culicidae</taxon>
        <taxon>Culicinae</taxon>
        <taxon>Culicini</taxon>
        <taxon>Culex</taxon>
        <taxon>Culex</taxon>
    </lineage>
</organism>
<dbReference type="PANTHER" id="PTHR24388:SF53">
    <property type="entry name" value="CHORION TRANSCRIPTION FACTOR CF2-RELATED"/>
    <property type="match status" value="1"/>
</dbReference>
<keyword evidence="5" id="KW-0862">Zinc</keyword>
<dbReference type="SMART" id="SM00355">
    <property type="entry name" value="ZnF_C2H2"/>
    <property type="match status" value="5"/>
</dbReference>
<keyword evidence="4 10" id="KW-0863">Zinc-finger</keyword>
<keyword evidence="7" id="KW-0804">Transcription</keyword>
<evidence type="ECO:0000256" key="1">
    <source>
        <dbReference type="ARBA" id="ARBA00004123"/>
    </source>
</evidence>
<dbReference type="GO" id="GO:0000978">
    <property type="term" value="F:RNA polymerase II cis-regulatory region sequence-specific DNA binding"/>
    <property type="evidence" value="ECO:0007669"/>
    <property type="project" value="TreeGrafter"/>
</dbReference>
<feature type="region of interest" description="Disordered" evidence="12">
    <location>
        <begin position="311"/>
        <end position="349"/>
    </location>
</feature>
<evidence type="ECO:0000256" key="7">
    <source>
        <dbReference type="ARBA" id="ARBA00023163"/>
    </source>
</evidence>
<dbReference type="SMART" id="SM00868">
    <property type="entry name" value="zf-AD"/>
    <property type="match status" value="1"/>
</dbReference>
<evidence type="ECO:0000256" key="12">
    <source>
        <dbReference type="SAM" id="MobiDB-lite"/>
    </source>
</evidence>
<keyword evidence="6" id="KW-0805">Transcription regulation</keyword>
<feature type="domain" description="C2H2-type" evidence="13">
    <location>
        <begin position="472"/>
        <end position="500"/>
    </location>
</feature>
<feature type="domain" description="C2H2-type" evidence="13">
    <location>
        <begin position="444"/>
        <end position="471"/>
    </location>
</feature>
<dbReference type="AlphaFoldDB" id="A0A8D8B987"/>
<accession>A0A8D8B987</accession>
<feature type="region of interest" description="Disordered" evidence="12">
    <location>
        <begin position="1"/>
        <end position="78"/>
    </location>
</feature>
<evidence type="ECO:0000256" key="11">
    <source>
        <dbReference type="SAM" id="Coils"/>
    </source>
</evidence>
<dbReference type="PANTHER" id="PTHR24388">
    <property type="entry name" value="ZINC FINGER PROTEIN"/>
    <property type="match status" value="1"/>
</dbReference>
<keyword evidence="8" id="KW-0539">Nucleus</keyword>
<feature type="compositionally biased region" description="Basic residues" evidence="12">
    <location>
        <begin position="328"/>
        <end position="339"/>
    </location>
</feature>
<evidence type="ECO:0000256" key="5">
    <source>
        <dbReference type="ARBA" id="ARBA00022833"/>
    </source>
</evidence>
<dbReference type="Pfam" id="PF00096">
    <property type="entry name" value="zf-C2H2"/>
    <property type="match status" value="2"/>
</dbReference>
<dbReference type="EMBL" id="HBUE01064207">
    <property type="protein sequence ID" value="CAG6469938.1"/>
    <property type="molecule type" value="Transcribed_RNA"/>
</dbReference>
<dbReference type="GO" id="GO:0008270">
    <property type="term" value="F:zinc ion binding"/>
    <property type="evidence" value="ECO:0007669"/>
    <property type="project" value="UniProtKB-KW"/>
</dbReference>
<feature type="coiled-coil region" evidence="11">
    <location>
        <begin position="202"/>
        <end position="229"/>
    </location>
</feature>
<dbReference type="InterPro" id="IPR036236">
    <property type="entry name" value="Znf_C2H2_sf"/>
</dbReference>
<evidence type="ECO:0000259" key="13">
    <source>
        <dbReference type="PROSITE" id="PS50157"/>
    </source>
</evidence>
<evidence type="ECO:0000256" key="10">
    <source>
        <dbReference type="PROSITE-ProRule" id="PRU00042"/>
    </source>
</evidence>
<proteinExistence type="inferred from homology"/>
<evidence type="ECO:0000256" key="9">
    <source>
        <dbReference type="ARBA" id="ARBA00037948"/>
    </source>
</evidence>
<protein>
    <submittedName>
        <fullName evidence="14">Myoneurin</fullName>
    </submittedName>
</protein>
<dbReference type="PROSITE" id="PS50157">
    <property type="entry name" value="ZINC_FINGER_C2H2_2"/>
    <property type="match status" value="2"/>
</dbReference>
<comment type="subcellular location">
    <subcellularLocation>
        <location evidence="1">Nucleus</location>
    </subcellularLocation>
</comment>
<sequence length="523" mass="59791">MASKRGRRTDAERIKLEQVLVKEEPDLDDSYNSDEFPSSSIYGRNSSSGESPSGDPPKKRKHTRTTRHCHTQVSPEDIDQIELNTRVPSVPGENEPIPEVDAEANIPQCRFCLRRVAQNNLLVIVNKHKAKAVAAFKFKVFVNDAYPFACRNCLNLLDIFLDFRQTALKAKYLLLSERAHLESEGWDDPTLVETIANCKAAVEQNRKQIDAAYDAKLELEQQMENSKNEERYDAESTELSIEPMISFEPVEVTDVELYDETVEVLEEKVIKEEQYDISYEDEIDDTDYQPSADDEPLVKREPSMEVILKTPGKRGRKPKTDKAIKKEPRIRKPVKSKKPRNSDADKINPKNGPHLCDLCGAKVCAQTIEAHRNRHLGLKPYKCPAIGCELTFHSRHNQLLHVRRAHGENGVPSHECTICGQFIRGPKGALKYHMKRHDTSEKNYVCQICGKGFTMPWYLTQHSITHSGEFPHKCQYCGKKFNNKWSMKTHEKNIHEKRNDVPMAQEAQAQPTTSYVQFGENSF</sequence>
<feature type="compositionally biased region" description="Low complexity" evidence="12">
    <location>
        <begin position="38"/>
        <end position="53"/>
    </location>
</feature>
<feature type="compositionally biased region" description="Basic and acidic residues" evidence="12">
    <location>
        <begin position="318"/>
        <end position="327"/>
    </location>
</feature>
<keyword evidence="11" id="KW-0175">Coiled coil</keyword>
<comment type="similarity">
    <text evidence="9">Belongs to the snail C2H2-type zinc-finger protein family.</text>
</comment>
<evidence type="ECO:0000256" key="6">
    <source>
        <dbReference type="ARBA" id="ARBA00023015"/>
    </source>
</evidence>
<name>A0A8D8B987_CULPI</name>
<dbReference type="InterPro" id="IPR012934">
    <property type="entry name" value="Znf_AD"/>
</dbReference>
<evidence type="ECO:0000256" key="2">
    <source>
        <dbReference type="ARBA" id="ARBA00022723"/>
    </source>
</evidence>
<dbReference type="GO" id="GO:0005634">
    <property type="term" value="C:nucleus"/>
    <property type="evidence" value="ECO:0007669"/>
    <property type="project" value="UniProtKB-SubCell"/>
</dbReference>
<dbReference type="InterPro" id="IPR050527">
    <property type="entry name" value="Snail/Krueppel_Znf"/>
</dbReference>
<keyword evidence="3" id="KW-0677">Repeat</keyword>
<evidence type="ECO:0000256" key="3">
    <source>
        <dbReference type="ARBA" id="ARBA00022737"/>
    </source>
</evidence>
<reference evidence="14" key="1">
    <citation type="submission" date="2021-05" db="EMBL/GenBank/DDBJ databases">
        <authorList>
            <person name="Alioto T."/>
            <person name="Alioto T."/>
            <person name="Gomez Garrido J."/>
        </authorList>
    </citation>
    <scope>NUCLEOTIDE SEQUENCE</scope>
</reference>
<evidence type="ECO:0000256" key="4">
    <source>
        <dbReference type="ARBA" id="ARBA00022771"/>
    </source>
</evidence>
<evidence type="ECO:0000313" key="14">
    <source>
        <dbReference type="EMBL" id="CAG6469938.1"/>
    </source>
</evidence>
<dbReference type="GO" id="GO:0000981">
    <property type="term" value="F:DNA-binding transcription factor activity, RNA polymerase II-specific"/>
    <property type="evidence" value="ECO:0007669"/>
    <property type="project" value="TreeGrafter"/>
</dbReference>
<evidence type="ECO:0000256" key="8">
    <source>
        <dbReference type="ARBA" id="ARBA00023242"/>
    </source>
</evidence>
<dbReference type="PROSITE" id="PS00028">
    <property type="entry name" value="ZINC_FINGER_C2H2_1"/>
    <property type="match status" value="3"/>
</dbReference>
<dbReference type="InterPro" id="IPR013087">
    <property type="entry name" value="Znf_C2H2_type"/>
</dbReference>